<dbReference type="OrthoDB" id="6575720at2759"/>
<reference evidence="2" key="1">
    <citation type="journal article" date="2021" name="Sci. Adv.">
        <title>The American lobster genome reveals insights on longevity, neural, and immune adaptations.</title>
        <authorList>
            <person name="Polinski J.M."/>
            <person name="Zimin A.V."/>
            <person name="Clark K.F."/>
            <person name="Kohn A.B."/>
            <person name="Sadowski N."/>
            <person name="Timp W."/>
            <person name="Ptitsyn A."/>
            <person name="Khanna P."/>
            <person name="Romanova D.Y."/>
            <person name="Williams P."/>
            <person name="Greenwood S.J."/>
            <person name="Moroz L.L."/>
            <person name="Walt D.R."/>
            <person name="Bodnar A.G."/>
        </authorList>
    </citation>
    <scope>NUCLEOTIDE SEQUENCE</scope>
    <source>
        <strain evidence="2">GMGI-L3</strain>
    </source>
</reference>
<accession>A0A8J5JCB6</accession>
<proteinExistence type="predicted"/>
<sequence>MARYTTGYLLSLVVLVGVRASLALSGLPPTPADPLPHHARHTRQLHRLLDPFGLLGKAGEAVNGAVQGVQGAVEGLGKTLDQGAQHVSKMFEDGASSFDSVFQNRMGQVHAGLEEAGKVATIVSEDLVDSVSSLVSNHLQGPTEDQMMRREGMVDGFLRMVGIDPSQMGLMVLNVLIFLAEMITSSLVGDNNDDIAETRAGESSMLSWILRRNPFKIDAMLSEAQDPELPRTIIEKLVETTGDDTACLQLLVCKMSPVVWGVQRSVKQSAQARAMDQDAPDQGLFQTLYSSLPELDDFMEFSASCEHQFPACPLLNLSQFGF</sequence>
<comment type="caution">
    <text evidence="2">The sequence shown here is derived from an EMBL/GenBank/DDBJ whole genome shotgun (WGS) entry which is preliminary data.</text>
</comment>
<dbReference type="Proteomes" id="UP000747542">
    <property type="component" value="Unassembled WGS sequence"/>
</dbReference>
<feature type="chain" id="PRO_5035245210" evidence="1">
    <location>
        <begin position="24"/>
        <end position="322"/>
    </location>
</feature>
<feature type="signal peptide" evidence="1">
    <location>
        <begin position="1"/>
        <end position="23"/>
    </location>
</feature>
<keyword evidence="1" id="KW-0732">Signal</keyword>
<gene>
    <name evidence="2" type="ORF">Hamer_G023702</name>
</gene>
<name>A0A8J5JCB6_HOMAM</name>
<dbReference type="EMBL" id="JAHLQT010041777">
    <property type="protein sequence ID" value="KAG7155415.1"/>
    <property type="molecule type" value="Genomic_DNA"/>
</dbReference>
<evidence type="ECO:0000256" key="1">
    <source>
        <dbReference type="SAM" id="SignalP"/>
    </source>
</evidence>
<protein>
    <submittedName>
        <fullName evidence="2">Uncharacterized protein</fullName>
    </submittedName>
</protein>
<organism evidence="2 3">
    <name type="scientific">Homarus americanus</name>
    <name type="common">American lobster</name>
    <dbReference type="NCBI Taxonomy" id="6706"/>
    <lineage>
        <taxon>Eukaryota</taxon>
        <taxon>Metazoa</taxon>
        <taxon>Ecdysozoa</taxon>
        <taxon>Arthropoda</taxon>
        <taxon>Crustacea</taxon>
        <taxon>Multicrustacea</taxon>
        <taxon>Malacostraca</taxon>
        <taxon>Eumalacostraca</taxon>
        <taxon>Eucarida</taxon>
        <taxon>Decapoda</taxon>
        <taxon>Pleocyemata</taxon>
        <taxon>Astacidea</taxon>
        <taxon>Nephropoidea</taxon>
        <taxon>Nephropidae</taxon>
        <taxon>Homarus</taxon>
    </lineage>
</organism>
<evidence type="ECO:0000313" key="3">
    <source>
        <dbReference type="Proteomes" id="UP000747542"/>
    </source>
</evidence>
<keyword evidence="3" id="KW-1185">Reference proteome</keyword>
<evidence type="ECO:0000313" key="2">
    <source>
        <dbReference type="EMBL" id="KAG7155415.1"/>
    </source>
</evidence>
<dbReference type="AlphaFoldDB" id="A0A8J5JCB6"/>